<keyword evidence="2" id="KW-1185">Reference proteome</keyword>
<dbReference type="AlphaFoldDB" id="F5Z707"/>
<organism evidence="1 2">
    <name type="scientific">Alteromonas naphthalenivorans</name>
    <dbReference type="NCBI Taxonomy" id="715451"/>
    <lineage>
        <taxon>Bacteria</taxon>
        <taxon>Pseudomonadati</taxon>
        <taxon>Pseudomonadota</taxon>
        <taxon>Gammaproteobacteria</taxon>
        <taxon>Alteromonadales</taxon>
        <taxon>Alteromonadaceae</taxon>
        <taxon>Alteromonas/Salinimonas group</taxon>
        <taxon>Alteromonas</taxon>
    </lineage>
</organism>
<name>F5Z707_ALTNA</name>
<evidence type="ECO:0000313" key="1">
    <source>
        <dbReference type="EMBL" id="AEF05670.1"/>
    </source>
</evidence>
<gene>
    <name evidence="1" type="ordered locus">ambt_20895</name>
</gene>
<protein>
    <submittedName>
        <fullName evidence="1">Uncharacterized protein</fullName>
    </submittedName>
</protein>
<dbReference type="Proteomes" id="UP000000683">
    <property type="component" value="Chromosome"/>
</dbReference>
<accession>F5Z707</accession>
<dbReference type="PROSITE" id="PS51257">
    <property type="entry name" value="PROKAR_LIPOPROTEIN"/>
    <property type="match status" value="1"/>
</dbReference>
<dbReference type="KEGG" id="alt:ambt_20895"/>
<dbReference type="EMBL" id="CP002339">
    <property type="protein sequence ID" value="AEF05670.1"/>
    <property type="molecule type" value="Genomic_DNA"/>
</dbReference>
<evidence type="ECO:0000313" key="2">
    <source>
        <dbReference type="Proteomes" id="UP000000683"/>
    </source>
</evidence>
<dbReference type="HOGENOM" id="CLU_3323703_0_0_6"/>
<reference evidence="1 2" key="1">
    <citation type="journal article" date="2011" name="J. Bacteriol.">
        <title>Complete genome sequence of the polycyclic aromatic hydrocarbon-degrading bacterium Alteromonas sp. strain SN2.</title>
        <authorList>
            <person name="Jin H.M."/>
            <person name="Jeong H."/>
            <person name="Moon E.J."/>
            <person name="Math R.K."/>
            <person name="Lee K."/>
            <person name="Kim H.J."/>
            <person name="Jeon C.O."/>
            <person name="Oh T.K."/>
            <person name="Kim J.F."/>
        </authorList>
    </citation>
    <scope>NUCLEOTIDE SEQUENCE [LARGE SCALE GENOMIC DNA]</scope>
    <source>
        <strain evidence="2">JCM 17741 / KACC 18427 / KCTC 11700BP / SN2</strain>
    </source>
</reference>
<sequence>MKSIKLAFIGSVVSILSACGSVDQWAESITAAIKEAHQ</sequence>
<proteinExistence type="predicted"/>